<dbReference type="Pfam" id="PF23500">
    <property type="entry name" value="DUF7133"/>
    <property type="match status" value="1"/>
</dbReference>
<dbReference type="RefSeq" id="WP_231617727.1">
    <property type="nucleotide sequence ID" value="NZ_SJPY01000007.1"/>
</dbReference>
<dbReference type="Pfam" id="PF00034">
    <property type="entry name" value="Cytochrom_C"/>
    <property type="match status" value="1"/>
</dbReference>
<evidence type="ECO:0000313" key="7">
    <source>
        <dbReference type="Proteomes" id="UP000315471"/>
    </source>
</evidence>
<evidence type="ECO:0000256" key="3">
    <source>
        <dbReference type="ARBA" id="ARBA00023004"/>
    </source>
</evidence>
<dbReference type="PROSITE" id="PS51007">
    <property type="entry name" value="CYTC"/>
    <property type="match status" value="1"/>
</dbReference>
<evidence type="ECO:0000313" key="6">
    <source>
        <dbReference type="EMBL" id="TWU37578.1"/>
    </source>
</evidence>
<dbReference type="Pfam" id="PF13646">
    <property type="entry name" value="HEAT_2"/>
    <property type="match status" value="1"/>
</dbReference>
<dbReference type="Proteomes" id="UP000315471">
    <property type="component" value="Unassembled WGS sequence"/>
</dbReference>
<dbReference type="SUPFAM" id="SSF46626">
    <property type="entry name" value="Cytochrome c"/>
    <property type="match status" value="1"/>
</dbReference>
<evidence type="ECO:0000256" key="1">
    <source>
        <dbReference type="ARBA" id="ARBA00022617"/>
    </source>
</evidence>
<dbReference type="InterPro" id="IPR011989">
    <property type="entry name" value="ARM-like"/>
</dbReference>
<dbReference type="GO" id="GO:0046872">
    <property type="term" value="F:metal ion binding"/>
    <property type="evidence" value="ECO:0007669"/>
    <property type="project" value="UniProtKB-KW"/>
</dbReference>
<accession>A0A5C6DLC8</accession>
<dbReference type="InterPro" id="IPR013427">
    <property type="entry name" value="Haem-bd_dom_put"/>
</dbReference>
<keyword evidence="3 4" id="KW-0408">Iron</keyword>
<keyword evidence="7" id="KW-1185">Reference proteome</keyword>
<dbReference type="InterPro" id="IPR055557">
    <property type="entry name" value="DUF7133"/>
</dbReference>
<protein>
    <submittedName>
        <fullName evidence="6">Cytochrome c</fullName>
    </submittedName>
</protein>
<dbReference type="InterPro" id="IPR036909">
    <property type="entry name" value="Cyt_c-like_dom_sf"/>
</dbReference>
<dbReference type="Gene3D" id="1.10.760.10">
    <property type="entry name" value="Cytochrome c-like domain"/>
    <property type="match status" value="1"/>
</dbReference>
<dbReference type="PANTHER" id="PTHR33546:SF1">
    <property type="entry name" value="LARGE, MULTIFUNCTIONAL SECRETED PROTEIN"/>
    <property type="match status" value="1"/>
</dbReference>
<dbReference type="Gene3D" id="2.60.120.260">
    <property type="entry name" value="Galactose-binding domain-like"/>
    <property type="match status" value="1"/>
</dbReference>
<sequence length="1288" mass="142287">MEGYPCGGFNAPSLSLLLCTNMRSTSIKCLTLAFLGLLFGPLVSAVSADEAQWIWGANTTPQTEIPVGETCFFRKPLNLKVRAEGHIEIAADDEYELYVNGNQIGSGQSSRQMDDYDITDYLAIGRNTVAVRVRNTHGNKAALVARVSVLPDGSDQWYTFSSDPSWKVSNEEDSMWQTSLYNDHLWGTASSFGVLGDTAPWDVDENVEVATQTDQRERFQIQKGFGVQRVLKDEQIGSVIAMAFNEFGHIILSQENGPLLLVFDRDEDGVPEKVKTYCDKVKSCQGILALNGEVFVTGEGPEGLALYRLSDNDRNGSLEKVKAIVKFKGNAGEYGPHGLTLGPDGMIYVVLGNQVEAMGKSGPAETYRDFYEGDLLPRYDDPTGQEANAKAPGGTIIRTDIDGSVVERVAGGIRNAYDLAFHSSGRLMIHDSDMESDIGTPWYRPTAIFDVTEGAEFGWRGGWSKWPEHYFDRLPNLLDTGRGSPTGAACYDHYMFPVRYQNTMFFADWANGRILNVRLKERGAGFIADSEVFLKGQPLNVTDMEVGPDGALYFSTGGRGTSGGVYRVVYKGEIPDRMKNLGTGIAAAVRQPQVGSAWTRQEVASIKRELGDQWGQLVAGVAYSDDNPPHYRTRALDLMELFGPVPSEELLHELSRAANEAVRARAAIAMGIHPGPNTAQRLTEMLTDQDPKVQRAVCEAMLRSGNVPDSVDPVLELLSSDDRILSFTARRVLERMHLHLWRDEVLRTNDTRIALQGMLALMNADPTEANAMLVLAKTSEMMTDFLSDADFVDTLRVCQVALHRGKIDPAKVKPLASQIAEEFPAGENRMNHQLIRLAAYLQANQLADRALDFIESDASVADRSLVAMCLQFFENDWNAEQRFRILKYYENTANASAEGALPLYLADVTRDFAKSLSDDDVRAILEQGSVWRNAALAAIYKLPRPVDADTAALLIELDEKLVDDPTNSDVERRLRTGITAMLSTSTEKTSAEYLRSGWRSEPERRQIIAMALAQQPDGENWDYLVRSLNILEGDAADEVVKALKTVSIATDDPMAIRQLILLGLRAEANGKSFEGVEQLLEHWTGLQRPSDAKISMAPWQKWYAKTYPDRPVADLPNTDESRWDLDHLVAYLESDRGRQGDPTNGLAIFNKANCSQCHRSGREGNSIGPNLTAIGRRYTKREIVESILYPGHLVPEKFSSKKVKMLDGSSYIGIVTTDADGTVLIRDSNNRVARAEERQVDQVLPSNSSIMPTGLLDELSTQEISDLMSFLGVVPTSEVAAKGSTTRK</sequence>
<feature type="domain" description="Cytochrome c" evidence="5">
    <location>
        <begin position="1140"/>
        <end position="1275"/>
    </location>
</feature>
<evidence type="ECO:0000256" key="4">
    <source>
        <dbReference type="PROSITE-ProRule" id="PRU00433"/>
    </source>
</evidence>
<evidence type="ECO:0000256" key="2">
    <source>
        <dbReference type="ARBA" id="ARBA00022723"/>
    </source>
</evidence>
<dbReference type="Gene3D" id="1.25.10.10">
    <property type="entry name" value="Leucine-rich Repeat Variant"/>
    <property type="match status" value="1"/>
</dbReference>
<gene>
    <name evidence="6" type="ORF">Q31b_43660</name>
</gene>
<organism evidence="6 7">
    <name type="scientific">Novipirellula aureliae</name>
    <dbReference type="NCBI Taxonomy" id="2527966"/>
    <lineage>
        <taxon>Bacteria</taxon>
        <taxon>Pseudomonadati</taxon>
        <taxon>Planctomycetota</taxon>
        <taxon>Planctomycetia</taxon>
        <taxon>Pirellulales</taxon>
        <taxon>Pirellulaceae</taxon>
        <taxon>Novipirellula</taxon>
    </lineage>
</organism>
<reference evidence="6 7" key="1">
    <citation type="submission" date="2019-02" db="EMBL/GenBank/DDBJ databases">
        <title>Deep-cultivation of Planctomycetes and their phenomic and genomic characterization uncovers novel biology.</title>
        <authorList>
            <person name="Wiegand S."/>
            <person name="Jogler M."/>
            <person name="Boedeker C."/>
            <person name="Pinto D."/>
            <person name="Vollmers J."/>
            <person name="Rivas-Marin E."/>
            <person name="Kohn T."/>
            <person name="Peeters S.H."/>
            <person name="Heuer A."/>
            <person name="Rast P."/>
            <person name="Oberbeckmann S."/>
            <person name="Bunk B."/>
            <person name="Jeske O."/>
            <person name="Meyerdierks A."/>
            <person name="Storesund J.E."/>
            <person name="Kallscheuer N."/>
            <person name="Luecker S."/>
            <person name="Lage O.M."/>
            <person name="Pohl T."/>
            <person name="Merkel B.J."/>
            <person name="Hornburger P."/>
            <person name="Mueller R.-W."/>
            <person name="Bruemmer F."/>
            <person name="Labrenz M."/>
            <person name="Spormann A.M."/>
            <person name="Op Den Camp H."/>
            <person name="Overmann J."/>
            <person name="Amann R."/>
            <person name="Jetten M.S.M."/>
            <person name="Mascher T."/>
            <person name="Medema M.H."/>
            <person name="Devos D.P."/>
            <person name="Kaster A.-K."/>
            <person name="Ovreas L."/>
            <person name="Rohde M."/>
            <person name="Galperin M.Y."/>
            <person name="Jogler C."/>
        </authorList>
    </citation>
    <scope>NUCLEOTIDE SEQUENCE [LARGE SCALE GENOMIC DNA]</scope>
    <source>
        <strain evidence="6 7">Q31b</strain>
    </source>
</reference>
<dbReference type="NCBIfam" id="TIGR02603">
    <property type="entry name" value="CxxCH_TIGR02603"/>
    <property type="match status" value="1"/>
</dbReference>
<proteinExistence type="predicted"/>
<name>A0A5C6DLC8_9BACT</name>
<dbReference type="SUPFAM" id="SSF48371">
    <property type="entry name" value="ARM repeat"/>
    <property type="match status" value="2"/>
</dbReference>
<evidence type="ECO:0000259" key="5">
    <source>
        <dbReference type="PROSITE" id="PS51007"/>
    </source>
</evidence>
<dbReference type="InterPro" id="IPR016024">
    <property type="entry name" value="ARM-type_fold"/>
</dbReference>
<dbReference type="SUPFAM" id="SSF49785">
    <property type="entry name" value="Galactose-binding domain-like"/>
    <property type="match status" value="1"/>
</dbReference>
<dbReference type="GO" id="GO:0009055">
    <property type="term" value="F:electron transfer activity"/>
    <property type="evidence" value="ECO:0007669"/>
    <property type="project" value="InterPro"/>
</dbReference>
<comment type="caution">
    <text evidence="6">The sequence shown here is derived from an EMBL/GenBank/DDBJ whole genome shotgun (WGS) entry which is preliminary data.</text>
</comment>
<dbReference type="Gene3D" id="2.120.10.30">
    <property type="entry name" value="TolB, C-terminal domain"/>
    <property type="match status" value="1"/>
</dbReference>
<dbReference type="InterPro" id="IPR009056">
    <property type="entry name" value="Cyt_c-like_dom"/>
</dbReference>
<dbReference type="EMBL" id="SJPY01000007">
    <property type="protein sequence ID" value="TWU37578.1"/>
    <property type="molecule type" value="Genomic_DNA"/>
</dbReference>
<keyword evidence="1 4" id="KW-0349">Heme</keyword>
<dbReference type="PANTHER" id="PTHR33546">
    <property type="entry name" value="LARGE, MULTIFUNCTIONAL SECRETED PROTEIN-RELATED"/>
    <property type="match status" value="1"/>
</dbReference>
<dbReference type="GO" id="GO:0020037">
    <property type="term" value="F:heme binding"/>
    <property type="evidence" value="ECO:0007669"/>
    <property type="project" value="InterPro"/>
</dbReference>
<dbReference type="InterPro" id="IPR008979">
    <property type="entry name" value="Galactose-bd-like_sf"/>
</dbReference>
<dbReference type="InterPro" id="IPR011042">
    <property type="entry name" value="6-blade_b-propeller_TolB-like"/>
</dbReference>
<keyword evidence="2 4" id="KW-0479">Metal-binding</keyword>
<dbReference type="SUPFAM" id="SSF50952">
    <property type="entry name" value="Soluble quinoprotein glucose dehydrogenase"/>
    <property type="match status" value="1"/>
</dbReference>
<dbReference type="InterPro" id="IPR011041">
    <property type="entry name" value="Quinoprot_gluc/sorb_DH_b-prop"/>
</dbReference>